<evidence type="ECO:0000313" key="3">
    <source>
        <dbReference type="Proteomes" id="UP000010798"/>
    </source>
</evidence>
<dbReference type="EMBL" id="CP003364">
    <property type="protein sequence ID" value="AGA30528.1"/>
    <property type="molecule type" value="Genomic_DNA"/>
</dbReference>
<dbReference type="Proteomes" id="UP000010798">
    <property type="component" value="Chromosome"/>
</dbReference>
<dbReference type="KEGG" id="saci:Sinac_6450"/>
<name>L0DNU9_SINAD</name>
<accession>L0DNU9</accession>
<feature type="compositionally biased region" description="Basic residues" evidence="1">
    <location>
        <begin position="31"/>
        <end position="43"/>
    </location>
</feature>
<reference evidence="2 3" key="1">
    <citation type="submission" date="2012-02" db="EMBL/GenBank/DDBJ databases">
        <title>Complete sequence of chromosome of Singulisphaera acidiphila DSM 18658.</title>
        <authorList>
            <consortium name="US DOE Joint Genome Institute (JGI-PGF)"/>
            <person name="Lucas S."/>
            <person name="Copeland A."/>
            <person name="Lapidus A."/>
            <person name="Glavina del Rio T."/>
            <person name="Dalin E."/>
            <person name="Tice H."/>
            <person name="Bruce D."/>
            <person name="Goodwin L."/>
            <person name="Pitluck S."/>
            <person name="Peters L."/>
            <person name="Ovchinnikova G."/>
            <person name="Chertkov O."/>
            <person name="Kyrpides N."/>
            <person name="Mavromatis K."/>
            <person name="Ivanova N."/>
            <person name="Brettin T."/>
            <person name="Detter J.C."/>
            <person name="Han C."/>
            <person name="Larimer F."/>
            <person name="Land M."/>
            <person name="Hauser L."/>
            <person name="Markowitz V."/>
            <person name="Cheng J.-F."/>
            <person name="Hugenholtz P."/>
            <person name="Woyke T."/>
            <person name="Wu D."/>
            <person name="Tindall B."/>
            <person name="Pomrenke H."/>
            <person name="Brambilla E."/>
            <person name="Klenk H.-P."/>
            <person name="Eisen J.A."/>
        </authorList>
    </citation>
    <scope>NUCLEOTIDE SEQUENCE [LARGE SCALE GENOMIC DNA]</scope>
    <source>
        <strain evidence="3">ATCC BAA-1392 / DSM 18658 / VKM B-2454 / MOB10</strain>
    </source>
</reference>
<sequence length="80" mass="8890">MDSQASDRLPLSSEAIKQESHTPHPPMNQSHSKRQSPHNKKPTLRQPFSCPLVGNVPRLSATQTTPIVYQDAINLRTHPG</sequence>
<feature type="region of interest" description="Disordered" evidence="1">
    <location>
        <begin position="1"/>
        <end position="51"/>
    </location>
</feature>
<protein>
    <submittedName>
        <fullName evidence="2">Uncharacterized protein</fullName>
    </submittedName>
</protein>
<dbReference type="HOGENOM" id="CLU_2587836_0_0_0"/>
<organism evidence="2 3">
    <name type="scientific">Singulisphaera acidiphila (strain ATCC BAA-1392 / DSM 18658 / VKM B-2454 / MOB10)</name>
    <dbReference type="NCBI Taxonomy" id="886293"/>
    <lineage>
        <taxon>Bacteria</taxon>
        <taxon>Pseudomonadati</taxon>
        <taxon>Planctomycetota</taxon>
        <taxon>Planctomycetia</taxon>
        <taxon>Isosphaerales</taxon>
        <taxon>Isosphaeraceae</taxon>
        <taxon>Singulisphaera</taxon>
    </lineage>
</organism>
<gene>
    <name evidence="2" type="ordered locus">Sinac_6450</name>
</gene>
<evidence type="ECO:0000256" key="1">
    <source>
        <dbReference type="SAM" id="MobiDB-lite"/>
    </source>
</evidence>
<keyword evidence="3" id="KW-1185">Reference proteome</keyword>
<dbReference type="AlphaFoldDB" id="L0DNU9"/>
<evidence type="ECO:0000313" key="2">
    <source>
        <dbReference type="EMBL" id="AGA30528.1"/>
    </source>
</evidence>
<proteinExistence type="predicted"/>